<dbReference type="AlphaFoldDB" id="A0A7X0KL50"/>
<dbReference type="EMBL" id="JACHOU010000004">
    <property type="protein sequence ID" value="MBB6354690.1"/>
    <property type="molecule type" value="Genomic_DNA"/>
</dbReference>
<keyword evidence="1" id="KW-1133">Transmembrane helix</keyword>
<dbReference type="RefSeq" id="WP_184699553.1">
    <property type="nucleotide sequence ID" value="NZ_BAABEG010000001.1"/>
</dbReference>
<evidence type="ECO:0000256" key="1">
    <source>
        <dbReference type="SAM" id="Phobius"/>
    </source>
</evidence>
<keyword evidence="1" id="KW-0812">Transmembrane</keyword>
<proteinExistence type="predicted"/>
<accession>A0A7X0KL50</accession>
<evidence type="ECO:0000313" key="2">
    <source>
        <dbReference type="EMBL" id="MBB6354690.1"/>
    </source>
</evidence>
<gene>
    <name evidence="2" type="ORF">GGR00_002474</name>
</gene>
<keyword evidence="3" id="KW-1185">Reference proteome</keyword>
<name>A0A7X0KL50_9HYPH</name>
<feature type="transmembrane region" description="Helical" evidence="1">
    <location>
        <begin position="21"/>
        <end position="40"/>
    </location>
</feature>
<evidence type="ECO:0000313" key="3">
    <source>
        <dbReference type="Proteomes" id="UP000536262"/>
    </source>
</evidence>
<reference evidence="2 3" key="1">
    <citation type="submission" date="2020-08" db="EMBL/GenBank/DDBJ databases">
        <title>Genomic Encyclopedia of Type Strains, Phase IV (KMG-IV): sequencing the most valuable type-strain genomes for metagenomic binning, comparative biology and taxonomic classification.</title>
        <authorList>
            <person name="Goeker M."/>
        </authorList>
    </citation>
    <scope>NUCLEOTIDE SEQUENCE [LARGE SCALE GENOMIC DNA]</scope>
    <source>
        <strain evidence="2 3">DSM 7051</strain>
    </source>
</reference>
<protein>
    <submittedName>
        <fullName evidence="2">Uncharacterized protein</fullName>
    </submittedName>
</protein>
<comment type="caution">
    <text evidence="2">The sequence shown here is derived from an EMBL/GenBank/DDBJ whole genome shotgun (WGS) entry which is preliminary data.</text>
</comment>
<sequence>MDDERKITSDRWGPVKCLANVALLFAPIAISLGVLVALSANGDRDLDPVVTSTIQQRY</sequence>
<dbReference type="Proteomes" id="UP000536262">
    <property type="component" value="Unassembled WGS sequence"/>
</dbReference>
<organism evidence="2 3">
    <name type="scientific">Aminobacter aganoensis</name>
    <dbReference type="NCBI Taxonomy" id="83264"/>
    <lineage>
        <taxon>Bacteria</taxon>
        <taxon>Pseudomonadati</taxon>
        <taxon>Pseudomonadota</taxon>
        <taxon>Alphaproteobacteria</taxon>
        <taxon>Hyphomicrobiales</taxon>
        <taxon>Phyllobacteriaceae</taxon>
        <taxon>Aminobacter</taxon>
    </lineage>
</organism>
<keyword evidence="1" id="KW-0472">Membrane</keyword>